<name>A0A0C3JBE0_PISTI</name>
<dbReference type="InParanoid" id="A0A0C3JBE0"/>
<dbReference type="EMBL" id="KN831963">
    <property type="protein sequence ID" value="KIO06383.1"/>
    <property type="molecule type" value="Genomic_DNA"/>
</dbReference>
<dbReference type="AlphaFoldDB" id="A0A0C3JBE0"/>
<dbReference type="Proteomes" id="UP000054217">
    <property type="component" value="Unassembled WGS sequence"/>
</dbReference>
<evidence type="ECO:0000313" key="1">
    <source>
        <dbReference type="EMBL" id="KIO06383.1"/>
    </source>
</evidence>
<gene>
    <name evidence="1" type="ORF">M404DRAFT_999040</name>
</gene>
<keyword evidence="2" id="KW-1185">Reference proteome</keyword>
<dbReference type="HOGENOM" id="CLU_2758808_0_0_1"/>
<protein>
    <submittedName>
        <fullName evidence="1">Uncharacterized protein</fullName>
    </submittedName>
</protein>
<reference evidence="1 2" key="1">
    <citation type="submission" date="2014-04" db="EMBL/GenBank/DDBJ databases">
        <authorList>
            <consortium name="DOE Joint Genome Institute"/>
            <person name="Kuo A."/>
            <person name="Kohler A."/>
            <person name="Costa M.D."/>
            <person name="Nagy L.G."/>
            <person name="Floudas D."/>
            <person name="Copeland A."/>
            <person name="Barry K.W."/>
            <person name="Cichocki N."/>
            <person name="Veneault-Fourrey C."/>
            <person name="LaButti K."/>
            <person name="Lindquist E.A."/>
            <person name="Lipzen A."/>
            <person name="Lundell T."/>
            <person name="Morin E."/>
            <person name="Murat C."/>
            <person name="Sun H."/>
            <person name="Tunlid A."/>
            <person name="Henrissat B."/>
            <person name="Grigoriev I.V."/>
            <person name="Hibbett D.S."/>
            <person name="Martin F."/>
            <person name="Nordberg H.P."/>
            <person name="Cantor M.N."/>
            <person name="Hua S.X."/>
        </authorList>
    </citation>
    <scope>NUCLEOTIDE SEQUENCE [LARGE SCALE GENOMIC DNA]</scope>
    <source>
        <strain evidence="1 2">Marx 270</strain>
    </source>
</reference>
<organism evidence="1 2">
    <name type="scientific">Pisolithus tinctorius Marx 270</name>
    <dbReference type="NCBI Taxonomy" id="870435"/>
    <lineage>
        <taxon>Eukaryota</taxon>
        <taxon>Fungi</taxon>
        <taxon>Dikarya</taxon>
        <taxon>Basidiomycota</taxon>
        <taxon>Agaricomycotina</taxon>
        <taxon>Agaricomycetes</taxon>
        <taxon>Agaricomycetidae</taxon>
        <taxon>Boletales</taxon>
        <taxon>Sclerodermatineae</taxon>
        <taxon>Pisolithaceae</taxon>
        <taxon>Pisolithus</taxon>
    </lineage>
</organism>
<sequence length="70" mass="8075">MSGINNSKSLASGDDSEKDAEIWELSETTVAKERYHISSAKCRWAVKRNMFFRRLKERVSPRRDTCPGKI</sequence>
<proteinExistence type="predicted"/>
<evidence type="ECO:0000313" key="2">
    <source>
        <dbReference type="Proteomes" id="UP000054217"/>
    </source>
</evidence>
<reference evidence="2" key="2">
    <citation type="submission" date="2015-01" db="EMBL/GenBank/DDBJ databases">
        <title>Evolutionary Origins and Diversification of the Mycorrhizal Mutualists.</title>
        <authorList>
            <consortium name="DOE Joint Genome Institute"/>
            <consortium name="Mycorrhizal Genomics Consortium"/>
            <person name="Kohler A."/>
            <person name="Kuo A."/>
            <person name="Nagy L.G."/>
            <person name="Floudas D."/>
            <person name="Copeland A."/>
            <person name="Barry K.W."/>
            <person name="Cichocki N."/>
            <person name="Veneault-Fourrey C."/>
            <person name="LaButti K."/>
            <person name="Lindquist E.A."/>
            <person name="Lipzen A."/>
            <person name="Lundell T."/>
            <person name="Morin E."/>
            <person name="Murat C."/>
            <person name="Riley R."/>
            <person name="Ohm R."/>
            <person name="Sun H."/>
            <person name="Tunlid A."/>
            <person name="Henrissat B."/>
            <person name="Grigoriev I.V."/>
            <person name="Hibbett D.S."/>
            <person name="Martin F."/>
        </authorList>
    </citation>
    <scope>NUCLEOTIDE SEQUENCE [LARGE SCALE GENOMIC DNA]</scope>
    <source>
        <strain evidence="2">Marx 270</strain>
    </source>
</reference>
<accession>A0A0C3JBE0</accession>